<dbReference type="InterPro" id="IPR029069">
    <property type="entry name" value="HotDog_dom_sf"/>
</dbReference>
<dbReference type="Gene3D" id="3.10.129.10">
    <property type="entry name" value="Hotdog Thioesterase"/>
    <property type="match status" value="1"/>
</dbReference>
<dbReference type="EMBL" id="BMDZ01000043">
    <property type="protein sequence ID" value="GGB49917.1"/>
    <property type="molecule type" value="Genomic_DNA"/>
</dbReference>
<evidence type="ECO:0000313" key="2">
    <source>
        <dbReference type="EMBL" id="GGB49917.1"/>
    </source>
</evidence>
<evidence type="ECO:0000313" key="3">
    <source>
        <dbReference type="Proteomes" id="UP000603352"/>
    </source>
</evidence>
<dbReference type="CDD" id="cd00586">
    <property type="entry name" value="4HBT"/>
    <property type="match status" value="1"/>
</dbReference>
<keyword evidence="3" id="KW-1185">Reference proteome</keyword>
<sequence>MTAASDGSSGLPPPQEGVVSMRPFTVRRCVRWSDCDPAGVVYAGKFPLYMLDACQLFGQHVVQPALPAGVQHRAPGKGLEIEFLGPLWPGDVFDIEIHPGGIGTRTVHLLAAARRVDDGRPVFIGRVTSIHVSPDDRTIGVDVAPELRAALEDQAAHSGPPPQILQRLSPVTRFAKG</sequence>
<name>A0ABQ1IQB3_9PROT</name>
<protein>
    <recommendedName>
        <fullName evidence="4">Acyl-CoA thioesterase</fullName>
    </recommendedName>
</protein>
<accession>A0ABQ1IQB3</accession>
<dbReference type="Pfam" id="PF13279">
    <property type="entry name" value="4HBT_2"/>
    <property type="match status" value="1"/>
</dbReference>
<dbReference type="Proteomes" id="UP000603352">
    <property type="component" value="Unassembled WGS sequence"/>
</dbReference>
<feature type="region of interest" description="Disordered" evidence="1">
    <location>
        <begin position="153"/>
        <end position="177"/>
    </location>
</feature>
<evidence type="ECO:0000256" key="1">
    <source>
        <dbReference type="SAM" id="MobiDB-lite"/>
    </source>
</evidence>
<evidence type="ECO:0008006" key="4">
    <source>
        <dbReference type="Google" id="ProtNLM"/>
    </source>
</evidence>
<gene>
    <name evidence="2" type="ORF">GCM10011505_33800</name>
</gene>
<comment type="caution">
    <text evidence="2">The sequence shown here is derived from an EMBL/GenBank/DDBJ whole genome shotgun (WGS) entry which is preliminary data.</text>
</comment>
<organism evidence="2 3">
    <name type="scientific">Tistrella bauzanensis</name>
    <dbReference type="NCBI Taxonomy" id="657419"/>
    <lineage>
        <taxon>Bacteria</taxon>
        <taxon>Pseudomonadati</taxon>
        <taxon>Pseudomonadota</taxon>
        <taxon>Alphaproteobacteria</taxon>
        <taxon>Geminicoccales</taxon>
        <taxon>Geminicoccaceae</taxon>
        <taxon>Tistrella</taxon>
    </lineage>
</organism>
<dbReference type="SUPFAM" id="SSF54637">
    <property type="entry name" value="Thioesterase/thiol ester dehydrase-isomerase"/>
    <property type="match status" value="1"/>
</dbReference>
<reference evidence="3" key="1">
    <citation type="journal article" date="2019" name="Int. J. Syst. Evol. Microbiol.">
        <title>The Global Catalogue of Microorganisms (GCM) 10K type strain sequencing project: providing services to taxonomists for standard genome sequencing and annotation.</title>
        <authorList>
            <consortium name="The Broad Institute Genomics Platform"/>
            <consortium name="The Broad Institute Genome Sequencing Center for Infectious Disease"/>
            <person name="Wu L."/>
            <person name="Ma J."/>
        </authorList>
    </citation>
    <scope>NUCLEOTIDE SEQUENCE [LARGE SCALE GENOMIC DNA]</scope>
    <source>
        <strain evidence="3">CGMCC 1.10188</strain>
    </source>
</reference>
<proteinExistence type="predicted"/>